<evidence type="ECO:0000313" key="5">
    <source>
        <dbReference type="EMBL" id="SUM31032.1"/>
    </source>
</evidence>
<evidence type="ECO:0000256" key="1">
    <source>
        <dbReference type="ARBA" id="ARBA00022553"/>
    </source>
</evidence>
<dbReference type="EMBL" id="UHDK01000001">
    <property type="protein sequence ID" value="SUM31032.1"/>
    <property type="molecule type" value="Genomic_DNA"/>
</dbReference>
<keyword evidence="2" id="KW-0805">Transcription regulation</keyword>
<sequence>MIRVLIVEDDPMVAQLNKQFIEKVEGYDLVDITHNVKRRYFSHRNSTHRLSIIRCLYARRKRSNIINLYKRTSL</sequence>
<evidence type="ECO:0000313" key="6">
    <source>
        <dbReference type="Proteomes" id="UP000255277"/>
    </source>
</evidence>
<evidence type="ECO:0000256" key="2">
    <source>
        <dbReference type="ARBA" id="ARBA00023015"/>
    </source>
</evidence>
<dbReference type="GO" id="GO:0003677">
    <property type="term" value="F:DNA binding"/>
    <property type="evidence" value="ECO:0007669"/>
    <property type="project" value="UniProtKB-KW"/>
</dbReference>
<keyword evidence="4" id="KW-0804">Transcription</keyword>
<dbReference type="SUPFAM" id="SSF52172">
    <property type="entry name" value="CheY-like"/>
    <property type="match status" value="1"/>
</dbReference>
<accession>A0A380FA03</accession>
<name>A0A380FA03_STAGA</name>
<organism evidence="5 6">
    <name type="scientific">Staphylococcus gallinarum</name>
    <dbReference type="NCBI Taxonomy" id="1293"/>
    <lineage>
        <taxon>Bacteria</taxon>
        <taxon>Bacillati</taxon>
        <taxon>Bacillota</taxon>
        <taxon>Bacilli</taxon>
        <taxon>Bacillales</taxon>
        <taxon>Staphylococcaceae</taxon>
        <taxon>Staphylococcus</taxon>
    </lineage>
</organism>
<reference evidence="5 6" key="1">
    <citation type="submission" date="2018-06" db="EMBL/GenBank/DDBJ databases">
        <authorList>
            <consortium name="Pathogen Informatics"/>
            <person name="Doyle S."/>
        </authorList>
    </citation>
    <scope>NUCLEOTIDE SEQUENCE [LARGE SCALE GENOMIC DNA]</scope>
    <source>
        <strain evidence="5 6">NCTC12195</strain>
    </source>
</reference>
<proteinExistence type="predicted"/>
<dbReference type="AlphaFoldDB" id="A0A380FA03"/>
<gene>
    <name evidence="5" type="ORF">NCTC12195_00437</name>
</gene>
<dbReference type="InterPro" id="IPR011006">
    <property type="entry name" value="CheY-like_superfamily"/>
</dbReference>
<protein>
    <submittedName>
        <fullName evidence="5">DNA-binding transcriptional activator DcuR</fullName>
    </submittedName>
</protein>
<keyword evidence="3 5" id="KW-0238">DNA-binding</keyword>
<evidence type="ECO:0000256" key="4">
    <source>
        <dbReference type="ARBA" id="ARBA00023163"/>
    </source>
</evidence>
<dbReference type="Proteomes" id="UP000255277">
    <property type="component" value="Unassembled WGS sequence"/>
</dbReference>
<keyword evidence="1" id="KW-0597">Phosphoprotein</keyword>
<evidence type="ECO:0000256" key="3">
    <source>
        <dbReference type="ARBA" id="ARBA00023125"/>
    </source>
</evidence>